<accession>A0ABD4UCA0</accession>
<name>A0ABD4UCA0_9BURK</name>
<gene>
    <name evidence="1" type="ORF">UE95_012435</name>
</gene>
<reference evidence="1 2" key="1">
    <citation type="journal article" date="2017" name="Front. Microbiol.">
        <title>Genomics reveals a unique clone of Burkholderia cenocepacia harbouring an actively excising novel genomic island.</title>
        <authorList>
            <person name="Patil P."/>
            <person name="Mali S."/>
            <person name="Midha S."/>
            <person name="Gautam V."/>
            <person name="Dash L."/>
            <person name="Kumar S."/>
            <person name="Shastri J."/>
            <person name="Singhal L."/>
            <person name="Patil P.B."/>
        </authorList>
    </citation>
    <scope>NUCLEOTIDE SEQUENCE [LARGE SCALE GENOMIC DNA]</scope>
    <source>
        <strain evidence="1 2">BC-19</strain>
    </source>
</reference>
<sequence length="135" mass="15540">MTDNNKNQLIKEDNRVFVFIEPLMNSKDAKNYADLPDDKKHLIGKDVLDSKTVEALDKLRAFTQKEGMHLVLRDLNNSTNPERAQVSLAIFKGKEKVLREEVNIKGLCDNIIDVVNAKLVDQNNKTIYNNNKMRR</sequence>
<dbReference type="RefSeq" id="WP_143262324.1">
    <property type="nucleotide sequence ID" value="NZ_JAIMHC010000001.1"/>
</dbReference>
<reference evidence="1 2" key="2">
    <citation type="journal article" date="2017" name="Front. Microbiol.">
        <title>Genomics Reveals a Unique Clone of Burkholderia cenocepacia Harboring an Actively Excising Novel Genomic Island.</title>
        <authorList>
            <person name="Patil P.P."/>
            <person name="Mali S."/>
            <person name="Midha S."/>
            <person name="Gautam V."/>
            <person name="Dash L."/>
            <person name="Kumar S."/>
            <person name="Shastri J."/>
            <person name="Singhal L."/>
            <person name="Patil P.B."/>
        </authorList>
    </citation>
    <scope>NUCLEOTIDE SEQUENCE [LARGE SCALE GENOMIC DNA]</scope>
    <source>
        <strain evidence="1 2">BC-19</strain>
    </source>
</reference>
<evidence type="ECO:0000313" key="2">
    <source>
        <dbReference type="Proteomes" id="UP000191686"/>
    </source>
</evidence>
<proteinExistence type="predicted"/>
<evidence type="ECO:0000313" key="1">
    <source>
        <dbReference type="EMBL" id="MCW3712095.1"/>
    </source>
</evidence>
<dbReference type="AlphaFoldDB" id="A0ABD4UCA0"/>
<dbReference type="EMBL" id="JYMX02000008">
    <property type="protein sequence ID" value="MCW3712095.1"/>
    <property type="molecule type" value="Genomic_DNA"/>
</dbReference>
<dbReference type="Proteomes" id="UP000191686">
    <property type="component" value="Unassembled WGS sequence"/>
</dbReference>
<comment type="caution">
    <text evidence="1">The sequence shown here is derived from an EMBL/GenBank/DDBJ whole genome shotgun (WGS) entry which is preliminary data.</text>
</comment>
<protein>
    <submittedName>
        <fullName evidence="1">Uncharacterized protein</fullName>
    </submittedName>
</protein>
<organism evidence="1 2">
    <name type="scientific">Burkholderia cenocepacia</name>
    <dbReference type="NCBI Taxonomy" id="95486"/>
    <lineage>
        <taxon>Bacteria</taxon>
        <taxon>Pseudomonadati</taxon>
        <taxon>Pseudomonadota</taxon>
        <taxon>Betaproteobacteria</taxon>
        <taxon>Burkholderiales</taxon>
        <taxon>Burkholderiaceae</taxon>
        <taxon>Burkholderia</taxon>
        <taxon>Burkholderia cepacia complex</taxon>
    </lineage>
</organism>